<feature type="signal peptide" evidence="1">
    <location>
        <begin position="1"/>
        <end position="25"/>
    </location>
</feature>
<keyword evidence="3" id="KW-1185">Reference proteome</keyword>
<evidence type="ECO:0000313" key="2">
    <source>
        <dbReference type="EMBL" id="PWJ59316.1"/>
    </source>
</evidence>
<gene>
    <name evidence="2" type="ORF">CLV98_102148</name>
</gene>
<comment type="caution">
    <text evidence="2">The sequence shown here is derived from an EMBL/GenBank/DDBJ whole genome shotgun (WGS) entry which is preliminary data.</text>
</comment>
<dbReference type="RefSeq" id="WP_109673215.1">
    <property type="nucleotide sequence ID" value="NZ_QGDT01000002.1"/>
</dbReference>
<sequence>MRKVKRFSFLLLMMFFISGHGNMYAQNSRNSKKPGSEKKTNVRVPSKSVTYKKGQKKVEAVRIIPNKSVIDHKGTQYYYSSNKFYTYSGGSYIVIPPRIGFRIPTLPVGYISVRHPNRNYFWFNGIYYINVDNGYEVVEPEIGTIIYELPDDYERVVVNGSTFYEFNNVLYEKIQIDGTRAYEVVGFIEQ</sequence>
<name>A0A316APH5_9BACT</name>
<proteinExistence type="predicted"/>
<dbReference type="Proteomes" id="UP000245880">
    <property type="component" value="Unassembled WGS sequence"/>
</dbReference>
<accession>A0A316APH5</accession>
<dbReference type="InterPro" id="IPR045398">
    <property type="entry name" value="DUF6515"/>
</dbReference>
<dbReference type="AlphaFoldDB" id="A0A316APH5"/>
<evidence type="ECO:0000313" key="3">
    <source>
        <dbReference type="Proteomes" id="UP000245880"/>
    </source>
</evidence>
<dbReference type="EMBL" id="QGDT01000002">
    <property type="protein sequence ID" value="PWJ59316.1"/>
    <property type="molecule type" value="Genomic_DNA"/>
</dbReference>
<keyword evidence="1" id="KW-0732">Signal</keyword>
<organism evidence="2 3">
    <name type="scientific">Dyadobacter jejuensis</name>
    <dbReference type="NCBI Taxonomy" id="1082580"/>
    <lineage>
        <taxon>Bacteria</taxon>
        <taxon>Pseudomonadati</taxon>
        <taxon>Bacteroidota</taxon>
        <taxon>Cytophagia</taxon>
        <taxon>Cytophagales</taxon>
        <taxon>Spirosomataceae</taxon>
        <taxon>Dyadobacter</taxon>
    </lineage>
</organism>
<feature type="chain" id="PRO_5016430126" description="WG repeat protein" evidence="1">
    <location>
        <begin position="26"/>
        <end position="190"/>
    </location>
</feature>
<reference evidence="2 3" key="1">
    <citation type="submission" date="2018-03" db="EMBL/GenBank/DDBJ databases">
        <title>Genomic Encyclopedia of Archaeal and Bacterial Type Strains, Phase II (KMG-II): from individual species to whole genera.</title>
        <authorList>
            <person name="Goeker M."/>
        </authorList>
    </citation>
    <scope>NUCLEOTIDE SEQUENCE [LARGE SCALE GENOMIC DNA]</scope>
    <source>
        <strain evidence="2 3">DSM 100346</strain>
    </source>
</reference>
<evidence type="ECO:0000256" key="1">
    <source>
        <dbReference type="SAM" id="SignalP"/>
    </source>
</evidence>
<dbReference type="OrthoDB" id="952191at2"/>
<evidence type="ECO:0008006" key="4">
    <source>
        <dbReference type="Google" id="ProtNLM"/>
    </source>
</evidence>
<protein>
    <recommendedName>
        <fullName evidence="4">WG repeat protein</fullName>
    </recommendedName>
</protein>
<dbReference type="Pfam" id="PF20125">
    <property type="entry name" value="DUF6515"/>
    <property type="match status" value="1"/>
</dbReference>